<keyword evidence="3 7" id="KW-0732">Signal</keyword>
<dbReference type="GO" id="GO:0009279">
    <property type="term" value="C:cell outer membrane"/>
    <property type="evidence" value="ECO:0007669"/>
    <property type="project" value="UniProtKB-SubCell"/>
</dbReference>
<keyword evidence="4 7" id="KW-0472">Membrane</keyword>
<comment type="similarity">
    <text evidence="2 7">Belongs to the FlgH family.</text>
</comment>
<proteinExistence type="inferred from homology"/>
<dbReference type="PANTHER" id="PTHR34933">
    <property type="entry name" value="FLAGELLAR L-RING PROTEIN"/>
    <property type="match status" value="1"/>
</dbReference>
<evidence type="ECO:0000313" key="10">
    <source>
        <dbReference type="EMBL" id="ORJ63499.1"/>
    </source>
</evidence>
<evidence type="ECO:0000313" key="11">
    <source>
        <dbReference type="Proteomes" id="UP000193136"/>
    </source>
</evidence>
<feature type="region of interest" description="Disordered" evidence="8">
    <location>
        <begin position="21"/>
        <end position="48"/>
    </location>
</feature>
<dbReference type="HAMAP" id="MF_00415">
    <property type="entry name" value="FlgH"/>
    <property type="match status" value="1"/>
</dbReference>
<name>A0A1X0YEG4_9BACT</name>
<feature type="signal peptide" evidence="9">
    <location>
        <begin position="1"/>
        <end position="19"/>
    </location>
</feature>
<keyword evidence="7" id="KW-0449">Lipoprotein</keyword>
<dbReference type="PANTHER" id="PTHR34933:SF1">
    <property type="entry name" value="FLAGELLAR L-RING PROTEIN"/>
    <property type="match status" value="1"/>
</dbReference>
<keyword evidence="10" id="KW-0282">Flagellum</keyword>
<dbReference type="EMBL" id="NAAD01000001">
    <property type="protein sequence ID" value="ORJ63499.1"/>
    <property type="molecule type" value="Genomic_DNA"/>
</dbReference>
<evidence type="ECO:0000256" key="8">
    <source>
        <dbReference type="SAM" id="MobiDB-lite"/>
    </source>
</evidence>
<keyword evidence="10" id="KW-0966">Cell projection</keyword>
<dbReference type="AlphaFoldDB" id="A0A1X0YEG4"/>
<keyword evidence="10" id="KW-0969">Cilium</keyword>
<keyword evidence="6 7" id="KW-0998">Cell outer membrane</keyword>
<protein>
    <recommendedName>
        <fullName evidence="7">Flagellar L-ring protein</fullName>
    </recommendedName>
    <alternativeName>
        <fullName evidence="7">Basal body L-ring protein</fullName>
    </alternativeName>
</protein>
<accession>A0A1X0YEG4</accession>
<dbReference type="STRING" id="1969733.B5V00_01135"/>
<keyword evidence="5 7" id="KW-0975">Bacterial flagellum</keyword>
<comment type="caution">
    <text evidence="10">The sequence shown here is derived from an EMBL/GenBank/DDBJ whole genome shotgun (WGS) entry which is preliminary data.</text>
</comment>
<comment type="subcellular location">
    <subcellularLocation>
        <location evidence="7">Cell outer membrane</location>
        <topology evidence="7">Lipid-anchor</topology>
    </subcellularLocation>
    <subcellularLocation>
        <location evidence="7">Bacterial flagellum basal body</location>
    </subcellularLocation>
</comment>
<organism evidence="10 11">
    <name type="scientific">Geothermobacter hydrogeniphilus</name>
    <dbReference type="NCBI Taxonomy" id="1969733"/>
    <lineage>
        <taxon>Bacteria</taxon>
        <taxon>Pseudomonadati</taxon>
        <taxon>Thermodesulfobacteriota</taxon>
        <taxon>Desulfuromonadia</taxon>
        <taxon>Desulfuromonadales</taxon>
        <taxon>Geothermobacteraceae</taxon>
        <taxon>Geothermobacter</taxon>
    </lineage>
</organism>
<dbReference type="PRINTS" id="PR01008">
    <property type="entry name" value="FLGLRINGFLGH"/>
</dbReference>
<dbReference type="GO" id="GO:0071973">
    <property type="term" value="P:bacterial-type flagellum-dependent cell motility"/>
    <property type="evidence" value="ECO:0007669"/>
    <property type="project" value="InterPro"/>
</dbReference>
<gene>
    <name evidence="7" type="primary">flgH</name>
    <name evidence="10" type="ORF">B5V00_01135</name>
</gene>
<dbReference type="PROSITE" id="PS51257">
    <property type="entry name" value="PROKAR_LIPOPROTEIN"/>
    <property type="match status" value="1"/>
</dbReference>
<dbReference type="RefSeq" id="WP_085008655.1">
    <property type="nucleotide sequence ID" value="NZ_NAAD01000001.1"/>
</dbReference>
<evidence type="ECO:0000256" key="5">
    <source>
        <dbReference type="ARBA" id="ARBA00023143"/>
    </source>
</evidence>
<keyword evidence="11" id="KW-1185">Reference proteome</keyword>
<evidence type="ECO:0000256" key="7">
    <source>
        <dbReference type="HAMAP-Rule" id="MF_00415"/>
    </source>
</evidence>
<dbReference type="InterPro" id="IPR000527">
    <property type="entry name" value="Flag_Lring"/>
</dbReference>
<dbReference type="Proteomes" id="UP000193136">
    <property type="component" value="Unassembled WGS sequence"/>
</dbReference>
<evidence type="ECO:0000256" key="9">
    <source>
        <dbReference type="SAM" id="SignalP"/>
    </source>
</evidence>
<dbReference type="GO" id="GO:0003774">
    <property type="term" value="F:cytoskeletal motor activity"/>
    <property type="evidence" value="ECO:0007669"/>
    <property type="project" value="InterPro"/>
</dbReference>
<evidence type="ECO:0000256" key="4">
    <source>
        <dbReference type="ARBA" id="ARBA00023136"/>
    </source>
</evidence>
<comment type="subunit">
    <text evidence="7">The basal body constitutes a major portion of the flagellar organelle and consists of four rings (L,P,S, and M) mounted on a central rod.</text>
</comment>
<sequence>MNKLMILCFPLLLAACATTKPPEPLRQSPAVQSRQYPPAEQRKPTGSIWADRGSDLFTDLKARRVGDILTVAIFEKASASKEATTATDRTSTASADITKFFRFEKDLANLASGIDPSNLISASYKNDFEGNGKTTRKEDLIATLTTQVIEVLPNGNLRIEGNKAVTVNEETQYIQLTGLVRQSDITPGNIIDSKYILDARIAYTGKGVVSDKQRPGWMTRVLDNVWPF</sequence>
<dbReference type="OrthoDB" id="9789227at2"/>
<evidence type="ECO:0000256" key="6">
    <source>
        <dbReference type="ARBA" id="ARBA00023237"/>
    </source>
</evidence>
<evidence type="ECO:0000256" key="3">
    <source>
        <dbReference type="ARBA" id="ARBA00022729"/>
    </source>
</evidence>
<reference evidence="10 11" key="1">
    <citation type="submission" date="2017-03" db="EMBL/GenBank/DDBJ databases">
        <title>Genome sequence of Geothermobacter sp. EPR-M, Deep-Sea Iron Reducer.</title>
        <authorList>
            <person name="Tully B."/>
            <person name="Savalia P."/>
            <person name="Abuyen K."/>
            <person name="Baughan C."/>
            <person name="Romero E."/>
            <person name="Ronkowski C."/>
            <person name="Torres B."/>
            <person name="Tremblay J."/>
            <person name="Trujillo A."/>
            <person name="Tyler M."/>
            <person name="Perez-Rodriguez I."/>
            <person name="Amend J."/>
        </authorList>
    </citation>
    <scope>NUCLEOTIDE SEQUENCE [LARGE SCALE GENOMIC DNA]</scope>
    <source>
        <strain evidence="10 11">EPR-M</strain>
    </source>
</reference>
<evidence type="ECO:0000256" key="1">
    <source>
        <dbReference type="ARBA" id="ARBA00002591"/>
    </source>
</evidence>
<feature type="chain" id="PRO_5010866230" description="Flagellar L-ring protein" evidence="9">
    <location>
        <begin position="20"/>
        <end position="228"/>
    </location>
</feature>
<dbReference type="GO" id="GO:0009427">
    <property type="term" value="C:bacterial-type flagellum basal body, distal rod, L ring"/>
    <property type="evidence" value="ECO:0007669"/>
    <property type="project" value="InterPro"/>
</dbReference>
<dbReference type="Pfam" id="PF02107">
    <property type="entry name" value="FlgH"/>
    <property type="match status" value="1"/>
</dbReference>
<comment type="function">
    <text evidence="1 7">Assembles around the rod to form the L-ring and probably protects the motor/basal body from shearing forces during rotation.</text>
</comment>
<evidence type="ECO:0000256" key="2">
    <source>
        <dbReference type="ARBA" id="ARBA00006929"/>
    </source>
</evidence>